<comment type="function">
    <text evidence="2">Together with LptE, is involved in the assembly of lipopolysaccharide (LPS) at the surface of the outer membrane.</text>
</comment>
<evidence type="ECO:0000256" key="1">
    <source>
        <dbReference type="ARBA" id="ARBA00023237"/>
    </source>
</evidence>
<evidence type="ECO:0000313" key="5">
    <source>
        <dbReference type="Proteomes" id="UP000434580"/>
    </source>
</evidence>
<evidence type="ECO:0000313" key="4">
    <source>
        <dbReference type="EMBL" id="CAA0120637.1"/>
    </source>
</evidence>
<dbReference type="InterPro" id="IPR050218">
    <property type="entry name" value="LptD"/>
</dbReference>
<feature type="domain" description="LptD C-terminal" evidence="3">
    <location>
        <begin position="347"/>
        <end position="779"/>
    </location>
</feature>
<organism evidence="4 5">
    <name type="scientific">BD1-7 clade bacterium</name>
    <dbReference type="NCBI Taxonomy" id="2029982"/>
    <lineage>
        <taxon>Bacteria</taxon>
        <taxon>Pseudomonadati</taxon>
        <taxon>Pseudomonadota</taxon>
        <taxon>Gammaproteobacteria</taxon>
        <taxon>Cellvibrionales</taxon>
        <taxon>Spongiibacteraceae</taxon>
        <taxon>BD1-7 clade</taxon>
    </lineage>
</organism>
<evidence type="ECO:0000256" key="2">
    <source>
        <dbReference type="HAMAP-Rule" id="MF_01411"/>
    </source>
</evidence>
<dbReference type="Proteomes" id="UP000434580">
    <property type="component" value="Unassembled WGS sequence"/>
</dbReference>
<name>A0A5S9QQ88_9GAMM</name>
<keyword evidence="2" id="KW-0732">Signal</keyword>
<comment type="similarity">
    <text evidence="2">Belongs to the LptD family.</text>
</comment>
<dbReference type="GO" id="GO:1990351">
    <property type="term" value="C:transporter complex"/>
    <property type="evidence" value="ECO:0007669"/>
    <property type="project" value="TreeGrafter"/>
</dbReference>
<evidence type="ECO:0000259" key="3">
    <source>
        <dbReference type="Pfam" id="PF04453"/>
    </source>
</evidence>
<dbReference type="Pfam" id="PF04453">
    <property type="entry name" value="LptD"/>
    <property type="match status" value="1"/>
</dbReference>
<comment type="subunit">
    <text evidence="2">Component of the lipopolysaccharide transport and assembly complex. Interacts with LptE and LptA.</text>
</comment>
<keyword evidence="2" id="KW-0472">Membrane</keyword>
<reference evidence="4 5" key="1">
    <citation type="submission" date="2019-11" db="EMBL/GenBank/DDBJ databases">
        <authorList>
            <person name="Holert J."/>
        </authorList>
    </citation>
    <scope>NUCLEOTIDE SEQUENCE [LARGE SCALE GENOMIC DNA]</scope>
    <source>
        <strain evidence="4">BC5_2</strain>
    </source>
</reference>
<dbReference type="GO" id="GO:0043165">
    <property type="term" value="P:Gram-negative-bacterium-type cell outer membrane assembly"/>
    <property type="evidence" value="ECO:0007669"/>
    <property type="project" value="UniProtKB-UniRule"/>
</dbReference>
<gene>
    <name evidence="2 4" type="primary">lptD</name>
    <name evidence="4" type="ORF">DPBNPPHM_02572</name>
</gene>
<dbReference type="GO" id="GO:0009279">
    <property type="term" value="C:cell outer membrane"/>
    <property type="evidence" value="ECO:0007669"/>
    <property type="project" value="UniProtKB-SubCell"/>
</dbReference>
<dbReference type="GO" id="GO:0015920">
    <property type="term" value="P:lipopolysaccharide transport"/>
    <property type="evidence" value="ECO:0007669"/>
    <property type="project" value="InterPro"/>
</dbReference>
<dbReference type="AlphaFoldDB" id="A0A5S9QQ88"/>
<dbReference type="EMBL" id="CACSII010000021">
    <property type="protein sequence ID" value="CAA0120637.1"/>
    <property type="molecule type" value="Genomic_DNA"/>
</dbReference>
<keyword evidence="1 2" id="KW-0998">Cell outer membrane</keyword>
<proteinExistence type="inferred from homology"/>
<dbReference type="OrthoDB" id="9760225at2"/>
<feature type="chain" id="PRO_5029078909" description="LPS-assembly protein LptD" evidence="2">
    <location>
        <begin position="23"/>
        <end position="868"/>
    </location>
</feature>
<dbReference type="InterPro" id="IPR020889">
    <property type="entry name" value="LipoPS_assembly_LptD"/>
</dbReference>
<dbReference type="PANTHER" id="PTHR30189:SF1">
    <property type="entry name" value="LPS-ASSEMBLY PROTEIN LPTD"/>
    <property type="match status" value="1"/>
</dbReference>
<dbReference type="InterPro" id="IPR007543">
    <property type="entry name" value="LptD_C"/>
</dbReference>
<protein>
    <recommendedName>
        <fullName evidence="2">LPS-assembly protein LptD</fullName>
    </recommendedName>
</protein>
<accession>A0A5S9QQ88</accession>
<feature type="signal peptide" evidence="2">
    <location>
        <begin position="1"/>
        <end position="22"/>
    </location>
</feature>
<sequence precursor="true">MPKQFCRFAPLLLMCCTSSVLAQSPLCPKPVIEKKAPKLVADQKVFHEAMEKARQSAEHLDWVDDPNADNPCGGSYVIPPNPNPQQDLPVKDAKSYISADAVQQNPDGSYQLSGDAELYRGPLQLSCDAMIYNPTTSEATLKGNVQIRNSEAFIRAAEASFTNELGDGKIDDARYVFYRFDLQGDAKKMEYDGGDNDLIYLHDASLSTCPPKKKETWKIDASEIQLNQETEWGKAFNSIIRIKDVPVFYIPYMDFPLSDKRKTGFLYPAISISGDEGFDLQVPYYLNIAPNFDVTLSPRFNTEHGLLHSAESRYLNSWSEWQLNGSYIVDDRRIDRMNASESPHIDRNRWIYSLLEQGNFDENWSSYINYARVSDIYFLRDWGDRGLDIQKTRNIKRTGRISYDSINWQFDVEAVDYQPLRERVTLGDNDIITDRELIEEYKQLPRIDTEYISTHGPFELEPIFLGQAVYFEHTNDVDAIRSHLAPGLGFPLAWQEVEINPQFIYKRTDFRFSDNKDINDPDRPEFRRYEDIQTTGKAHISVPTFSLDNTVFLEAERETHIQTLNPRLFYYYAAYQDQDHLPDFDTTELFFNYQQLFRGERFSSYDRIGDANQMTLALDTQWLGINDGRAIADIGIGQIFYFEDRRVALRPQSREFLPTKSTDELTLTPAQIERNRLANEQIERRYYNSASDIAAQANWYIDDVNSLRFDITYDPFNNRIQTGALTYQWLKTDDDISIVNVGYRYRFGLPRLYDNNERLYNSSISETNVSIIMPVARDWSAIALWHFDLAHRENIEHIVGIKYEGCCASVTFAYQRERDTSDERSVEDFFNAEFNTRWFIEFELKGLGAITSTISRLFAEKIQGYPKP</sequence>
<comment type="subcellular location">
    <subcellularLocation>
        <location evidence="2">Cell outer membrane</location>
    </subcellularLocation>
</comment>
<dbReference type="HAMAP" id="MF_01411">
    <property type="entry name" value="LPS_assembly_LptD"/>
    <property type="match status" value="1"/>
</dbReference>
<dbReference type="PANTHER" id="PTHR30189">
    <property type="entry name" value="LPS-ASSEMBLY PROTEIN"/>
    <property type="match status" value="1"/>
</dbReference>
<comment type="caution">
    <text evidence="2">Lacks conserved residue(s) required for the propagation of feature annotation.</text>
</comment>